<dbReference type="InterPro" id="IPR052155">
    <property type="entry name" value="Biofilm_reg_signaling"/>
</dbReference>
<evidence type="ECO:0000256" key="1">
    <source>
        <dbReference type="SAM" id="Phobius"/>
    </source>
</evidence>
<gene>
    <name evidence="3" type="ORF">KOF26_03670</name>
</gene>
<comment type="caution">
    <text evidence="3">The sequence shown here is derived from an EMBL/GenBank/DDBJ whole genome shotgun (WGS) entry which is preliminary data.</text>
</comment>
<dbReference type="PANTHER" id="PTHR44757">
    <property type="entry name" value="DIGUANYLATE CYCLASE DGCP"/>
    <property type="match status" value="1"/>
</dbReference>
<dbReference type="RefSeq" id="WP_216320343.1">
    <property type="nucleotide sequence ID" value="NZ_JAHKRT010000002.1"/>
</dbReference>
<dbReference type="PANTHER" id="PTHR44757:SF2">
    <property type="entry name" value="BIOFILM ARCHITECTURE MAINTENANCE PROTEIN MBAA"/>
    <property type="match status" value="1"/>
</dbReference>
<feature type="transmembrane region" description="Helical" evidence="1">
    <location>
        <begin position="65"/>
        <end position="86"/>
    </location>
</feature>
<feature type="transmembrane region" description="Helical" evidence="1">
    <location>
        <begin position="37"/>
        <end position="59"/>
    </location>
</feature>
<keyword evidence="1" id="KW-0812">Transmembrane</keyword>
<accession>A0ABS6BF82</accession>
<dbReference type="PROSITE" id="PS50887">
    <property type="entry name" value="GGDEF"/>
    <property type="match status" value="1"/>
</dbReference>
<dbReference type="NCBIfam" id="TIGR00254">
    <property type="entry name" value="GGDEF"/>
    <property type="match status" value="1"/>
</dbReference>
<feature type="transmembrane region" description="Helical" evidence="1">
    <location>
        <begin position="178"/>
        <end position="197"/>
    </location>
</feature>
<keyword evidence="4" id="KW-1185">Reference proteome</keyword>
<dbReference type="Pfam" id="PF00990">
    <property type="entry name" value="GGDEF"/>
    <property type="match status" value="1"/>
</dbReference>
<keyword evidence="1" id="KW-1133">Transmembrane helix</keyword>
<reference evidence="3 4" key="1">
    <citation type="submission" date="2021-06" db="EMBL/GenBank/DDBJ databases">
        <title>Sphingomonas sp. XMGL2, whole genome shotgun sequencing project.</title>
        <authorList>
            <person name="Zhao G."/>
            <person name="Shen L."/>
        </authorList>
    </citation>
    <scope>NUCLEOTIDE SEQUENCE [LARGE SCALE GENOMIC DNA]</scope>
    <source>
        <strain evidence="3 4">XMGL2</strain>
    </source>
</reference>
<dbReference type="SMART" id="SM00267">
    <property type="entry name" value="GGDEF"/>
    <property type="match status" value="1"/>
</dbReference>
<dbReference type="InterPro" id="IPR000160">
    <property type="entry name" value="GGDEF_dom"/>
</dbReference>
<feature type="transmembrane region" description="Helical" evidence="1">
    <location>
        <begin position="153"/>
        <end position="172"/>
    </location>
</feature>
<feature type="domain" description="GGDEF" evidence="2">
    <location>
        <begin position="242"/>
        <end position="372"/>
    </location>
</feature>
<feature type="transmembrane region" description="Helical" evidence="1">
    <location>
        <begin position="98"/>
        <end position="121"/>
    </location>
</feature>
<keyword evidence="1" id="KW-0472">Membrane</keyword>
<evidence type="ECO:0000313" key="3">
    <source>
        <dbReference type="EMBL" id="MBU3076955.1"/>
    </source>
</evidence>
<evidence type="ECO:0000313" key="4">
    <source>
        <dbReference type="Proteomes" id="UP000776276"/>
    </source>
</evidence>
<dbReference type="Proteomes" id="UP000776276">
    <property type="component" value="Unassembled WGS sequence"/>
</dbReference>
<name>A0ABS6BF82_9SPHN</name>
<proteinExistence type="predicted"/>
<protein>
    <submittedName>
        <fullName evidence="3">GGDEF domain-containing protein</fullName>
    </submittedName>
</protein>
<organism evidence="3 4">
    <name type="scientific">Sphingomonas quercus</name>
    <dbReference type="NCBI Taxonomy" id="2842451"/>
    <lineage>
        <taxon>Bacteria</taxon>
        <taxon>Pseudomonadati</taxon>
        <taxon>Pseudomonadota</taxon>
        <taxon>Alphaproteobacteria</taxon>
        <taxon>Sphingomonadales</taxon>
        <taxon>Sphingomonadaceae</taxon>
        <taxon>Sphingomonas</taxon>
    </lineage>
</organism>
<sequence length="372" mass="40053">MASAMIFSAPRWAPTAWLLRTGDDVPAEIRRALVGSLYGTLPIYAGGVINTIGVALLATLRHPTPAFLCWLMTEVLLCATRLFVLLHDRRAARDGRRTFTDLYIGLGLSWAASVGYGAYITMTSGDWVSATLACLSAAAMVGGICFRNFAAPRLVAAMILLSLGPCVVGAIVSREAMLLIVVAQIPFYLVSMTIAAFKLNRMLVTTMQAERDNERRARHDPLTGLANRTGLQHAFDARRADGGQAIFYLDLNGFKAVNDRLGHAAGDQLLVAVADRLRALDWPDLFVSRVGGDEFVLIAPMLEEAVARRLSEAIVATISDDLYPIENVRVPIGVSVGVAFARAGDELRTIMSSADKALYASKSASARPTRAA</sequence>
<feature type="transmembrane region" description="Helical" evidence="1">
    <location>
        <begin position="127"/>
        <end position="146"/>
    </location>
</feature>
<dbReference type="CDD" id="cd01949">
    <property type="entry name" value="GGDEF"/>
    <property type="match status" value="1"/>
</dbReference>
<evidence type="ECO:0000259" key="2">
    <source>
        <dbReference type="PROSITE" id="PS50887"/>
    </source>
</evidence>
<dbReference type="EMBL" id="JAHKRT010000002">
    <property type="protein sequence ID" value="MBU3076955.1"/>
    <property type="molecule type" value="Genomic_DNA"/>
</dbReference>